<dbReference type="PANTHER" id="PTHR45831">
    <property type="entry name" value="LD24721P"/>
    <property type="match status" value="1"/>
</dbReference>
<proteinExistence type="inferred from homology"/>
<dbReference type="SUPFAM" id="SSF48452">
    <property type="entry name" value="TPR-like"/>
    <property type="match status" value="1"/>
</dbReference>
<evidence type="ECO:0000313" key="8">
    <source>
        <dbReference type="Proteomes" id="UP001448207"/>
    </source>
</evidence>
<comment type="caution">
    <text evidence="7">The sequence shown here is derived from an EMBL/GenBank/DDBJ whole genome shotgun (WGS) entry which is preliminary data.</text>
</comment>
<dbReference type="PROSITE" id="PS50005">
    <property type="entry name" value="TPR"/>
    <property type="match status" value="3"/>
</dbReference>
<name>A0ABR3AY12_PHYBL</name>
<dbReference type="Pfam" id="PF00515">
    <property type="entry name" value="TPR_1"/>
    <property type="match status" value="2"/>
</dbReference>
<dbReference type="Pfam" id="PF16546">
    <property type="entry name" value="SGTA_dimer"/>
    <property type="match status" value="1"/>
</dbReference>
<feature type="repeat" description="TPR" evidence="4">
    <location>
        <begin position="136"/>
        <end position="169"/>
    </location>
</feature>
<dbReference type="InterPro" id="IPR047150">
    <property type="entry name" value="SGT"/>
</dbReference>
<feature type="compositionally biased region" description="Basic and acidic residues" evidence="5">
    <location>
        <begin position="215"/>
        <end position="227"/>
    </location>
</feature>
<dbReference type="Proteomes" id="UP001448207">
    <property type="component" value="Unassembled WGS sequence"/>
</dbReference>
<organism evidence="7 8">
    <name type="scientific">Phycomyces blakesleeanus</name>
    <dbReference type="NCBI Taxonomy" id="4837"/>
    <lineage>
        <taxon>Eukaryota</taxon>
        <taxon>Fungi</taxon>
        <taxon>Fungi incertae sedis</taxon>
        <taxon>Mucoromycota</taxon>
        <taxon>Mucoromycotina</taxon>
        <taxon>Mucoromycetes</taxon>
        <taxon>Mucorales</taxon>
        <taxon>Phycomycetaceae</taxon>
        <taxon>Phycomyces</taxon>
    </lineage>
</organism>
<keyword evidence="2" id="KW-0677">Repeat</keyword>
<keyword evidence="8" id="KW-1185">Reference proteome</keyword>
<reference evidence="7 8" key="1">
    <citation type="submission" date="2024-04" db="EMBL/GenBank/DDBJ databases">
        <title>Symmetric and asymmetric DNA N6-adenine methylation regulates different biological responses in Mucorales.</title>
        <authorList>
            <consortium name="Lawrence Berkeley National Laboratory"/>
            <person name="Lax C."/>
            <person name="Mondo S.J."/>
            <person name="Osorio-Concepcion M."/>
            <person name="Muszewska A."/>
            <person name="Corrochano-Luque M."/>
            <person name="Gutierrez G."/>
            <person name="Riley R."/>
            <person name="Lipzen A."/>
            <person name="Guo J."/>
            <person name="Hundley H."/>
            <person name="Amirebrahimi M."/>
            <person name="Ng V."/>
            <person name="Lorenzo-Gutierrez D."/>
            <person name="Binder U."/>
            <person name="Yang J."/>
            <person name="Song Y."/>
            <person name="Canovas D."/>
            <person name="Navarro E."/>
            <person name="Freitag M."/>
            <person name="Gabaldon T."/>
            <person name="Grigoriev I.V."/>
            <person name="Corrochano L.M."/>
            <person name="Nicolas F.E."/>
            <person name="Garre V."/>
        </authorList>
    </citation>
    <scope>NUCLEOTIDE SEQUENCE [LARGE SCALE GENOMIC DNA]</scope>
    <source>
        <strain evidence="7 8">L51</strain>
    </source>
</reference>
<dbReference type="PANTHER" id="PTHR45831:SF2">
    <property type="entry name" value="LD24721P"/>
    <property type="match status" value="1"/>
</dbReference>
<feature type="region of interest" description="Disordered" evidence="5">
    <location>
        <begin position="215"/>
        <end position="240"/>
    </location>
</feature>
<evidence type="ECO:0000256" key="2">
    <source>
        <dbReference type="ARBA" id="ARBA00022737"/>
    </source>
</evidence>
<dbReference type="InterPro" id="IPR032374">
    <property type="entry name" value="SGTA_dimer"/>
</dbReference>
<dbReference type="Gene3D" id="1.20.5.420">
    <property type="entry name" value="Immunoglobulin FC, subunit C"/>
    <property type="match status" value="1"/>
</dbReference>
<evidence type="ECO:0000256" key="3">
    <source>
        <dbReference type="ARBA" id="ARBA00022803"/>
    </source>
</evidence>
<gene>
    <name evidence="7" type="ORF">J3Q64DRAFT_1745260</name>
</gene>
<dbReference type="SMART" id="SM00028">
    <property type="entry name" value="TPR"/>
    <property type="match status" value="3"/>
</dbReference>
<dbReference type="EMBL" id="JBCLYO010000011">
    <property type="protein sequence ID" value="KAL0085047.1"/>
    <property type="molecule type" value="Genomic_DNA"/>
</dbReference>
<feature type="region of interest" description="Disordered" evidence="5">
    <location>
        <begin position="79"/>
        <end position="100"/>
    </location>
</feature>
<feature type="repeat" description="TPR" evidence="4">
    <location>
        <begin position="170"/>
        <end position="203"/>
    </location>
</feature>
<dbReference type="PROSITE" id="PS50293">
    <property type="entry name" value="TPR_REGION"/>
    <property type="match status" value="1"/>
</dbReference>
<comment type="similarity">
    <text evidence="1">Belongs to the SGT family.</text>
</comment>
<dbReference type="Gene3D" id="1.25.40.10">
    <property type="entry name" value="Tetratricopeptide repeat domain"/>
    <property type="match status" value="1"/>
</dbReference>
<evidence type="ECO:0000259" key="6">
    <source>
        <dbReference type="Pfam" id="PF16546"/>
    </source>
</evidence>
<evidence type="ECO:0000256" key="1">
    <source>
        <dbReference type="ARBA" id="ARBA00008175"/>
    </source>
</evidence>
<evidence type="ECO:0000256" key="4">
    <source>
        <dbReference type="PROSITE-ProRule" id="PRU00339"/>
    </source>
</evidence>
<accession>A0ABR3AY12</accession>
<sequence length="319" mass="34443">MATENKKALVFSILEFLQKSCNDNTISSDDVEGIEVAMQCIGEAFGVDTEDAQQQALYSTKPANLLSIFEVYLKTKTKSKAQSPTPEPVKPVELSEEDKKKAEDFKAAGNRKVAERNYPEAINLYTQAIEINGNQAVYYANRAAAYSQQGEHQKAVDDAKQAITIDPKYSKAYSRMGHALFCQKKYAEAVEAYENGLTLDPENPTLKSSLQTAKSKLDSTAVDRTEGSRSVPSAPEGMPDLSSMLNNPALMGMAQQMMQSGALGDMMNNPEIARMAQQMMGNGGAGGLAEMMRNPEMMNMARQFMGGNGGGNAGGNGGN</sequence>
<feature type="repeat" description="TPR" evidence="4">
    <location>
        <begin position="102"/>
        <end position="135"/>
    </location>
</feature>
<evidence type="ECO:0000256" key="5">
    <source>
        <dbReference type="SAM" id="MobiDB-lite"/>
    </source>
</evidence>
<feature type="domain" description="SGTA homodimerisation" evidence="6">
    <location>
        <begin position="5"/>
        <end position="71"/>
    </location>
</feature>
<protein>
    <recommendedName>
        <fullName evidence="6">SGTA homodimerisation domain-containing protein</fullName>
    </recommendedName>
</protein>
<evidence type="ECO:0000313" key="7">
    <source>
        <dbReference type="EMBL" id="KAL0085047.1"/>
    </source>
</evidence>
<keyword evidence="3 4" id="KW-0802">TPR repeat</keyword>
<dbReference type="InterPro" id="IPR019734">
    <property type="entry name" value="TPR_rpt"/>
</dbReference>
<dbReference type="InterPro" id="IPR011990">
    <property type="entry name" value="TPR-like_helical_dom_sf"/>
</dbReference>